<feature type="compositionally biased region" description="Basic residues" evidence="2">
    <location>
        <begin position="394"/>
        <end position="403"/>
    </location>
</feature>
<evidence type="ECO:0000313" key="4">
    <source>
        <dbReference type="Proteomes" id="UP001178507"/>
    </source>
</evidence>
<dbReference type="GO" id="GO:0010494">
    <property type="term" value="C:cytoplasmic stress granule"/>
    <property type="evidence" value="ECO:0007669"/>
    <property type="project" value="TreeGrafter"/>
</dbReference>
<comment type="caution">
    <text evidence="3">The sequence shown here is derived from an EMBL/GenBank/DDBJ whole genome shotgun (WGS) entry which is preliminary data.</text>
</comment>
<dbReference type="GO" id="GO:0051028">
    <property type="term" value="P:mRNA transport"/>
    <property type="evidence" value="ECO:0007669"/>
    <property type="project" value="TreeGrafter"/>
</dbReference>
<dbReference type="AlphaFoldDB" id="A0AA36HPA0"/>
<name>A0AA36HPA0_9DINO</name>
<dbReference type="GO" id="GO:0005634">
    <property type="term" value="C:nucleus"/>
    <property type="evidence" value="ECO:0007669"/>
    <property type="project" value="TreeGrafter"/>
</dbReference>
<evidence type="ECO:0000256" key="2">
    <source>
        <dbReference type="SAM" id="MobiDB-lite"/>
    </source>
</evidence>
<dbReference type="GO" id="GO:0045727">
    <property type="term" value="P:positive regulation of translation"/>
    <property type="evidence" value="ECO:0007669"/>
    <property type="project" value="TreeGrafter"/>
</dbReference>
<feature type="region of interest" description="Disordered" evidence="2">
    <location>
        <begin position="389"/>
        <end position="502"/>
    </location>
</feature>
<dbReference type="GO" id="GO:0043488">
    <property type="term" value="P:regulation of mRNA stability"/>
    <property type="evidence" value="ECO:0007669"/>
    <property type="project" value="TreeGrafter"/>
</dbReference>
<dbReference type="Gene3D" id="3.30.1370.10">
    <property type="entry name" value="K Homology domain, type 1"/>
    <property type="match status" value="1"/>
</dbReference>
<proteinExistence type="predicted"/>
<evidence type="ECO:0000313" key="3">
    <source>
        <dbReference type="EMBL" id="CAJ1372265.1"/>
    </source>
</evidence>
<dbReference type="PANTHER" id="PTHR10603:SF7">
    <property type="entry name" value="FRAGILE X MESSENGER RIBONUCLEOPROTEIN 1 HOMOLOG"/>
    <property type="match status" value="1"/>
</dbReference>
<dbReference type="GO" id="GO:0003730">
    <property type="term" value="F:mRNA 3'-UTR binding"/>
    <property type="evidence" value="ECO:0007669"/>
    <property type="project" value="TreeGrafter"/>
</dbReference>
<dbReference type="InterPro" id="IPR040148">
    <property type="entry name" value="FMR1"/>
</dbReference>
<dbReference type="EMBL" id="CAUJNA010000125">
    <property type="protein sequence ID" value="CAJ1372265.1"/>
    <property type="molecule type" value="Genomic_DNA"/>
</dbReference>
<keyword evidence="4" id="KW-1185">Reference proteome</keyword>
<accession>A0AA36HPA0</accession>
<dbReference type="Proteomes" id="UP001178507">
    <property type="component" value="Unassembled WGS sequence"/>
</dbReference>
<keyword evidence="1" id="KW-0694">RNA-binding</keyword>
<sequence length="502" mass="57239">MQQLPQETHVGSIVEVQTDDAWYEATLLSLSRPGWVIVQQGQQEREVSMNKVRLAIRDDDEDSDDSFVPKLNDVVEVRVPGSGTKPAMIFTGTVRTARKPFFLVSVRGKSRNNDLLVKAEDMRAPAQTRLLSTFTLQEDVFDLPTGLVNVDDTEEDREVFREWLRQFQQQSKVLELRLRIDETAQLKLVAERSRMALASRLLSSIHMRNWRHIARKRNALREMASRLSCVEGCSVEEGTRVDFQIDAEVMKQLLQKPQELQQVEDQLKVSIQVGRRENVGHPVRITGKDPVAVATAHRNLAYAKKMVDLPHQNVGYILGKNLANIHEIAAKAGLLSMRYDQQSQALQLMGLPEQMESAELLIQAHLDYLQVYQDMKQEHGALTQSFQALDHEAKRKTRPRQYRARTPPPTARMIAMGRLHKPQPPKVETDHDWRGSRNRVNSRPAREREEEDDEELLPELVPDSPQVPHRDNTPELEEDSDEGVPAFLFGASGRQAEAREDG</sequence>
<dbReference type="GO" id="GO:0048513">
    <property type="term" value="P:animal organ development"/>
    <property type="evidence" value="ECO:0007669"/>
    <property type="project" value="TreeGrafter"/>
</dbReference>
<dbReference type="InterPro" id="IPR036612">
    <property type="entry name" value="KH_dom_type_1_sf"/>
</dbReference>
<protein>
    <submittedName>
        <fullName evidence="3">Uncharacterized protein</fullName>
    </submittedName>
</protein>
<dbReference type="GO" id="GO:0045182">
    <property type="term" value="F:translation regulator activity"/>
    <property type="evidence" value="ECO:0007669"/>
    <property type="project" value="TreeGrafter"/>
</dbReference>
<reference evidence="3" key="1">
    <citation type="submission" date="2023-08" db="EMBL/GenBank/DDBJ databases">
        <authorList>
            <person name="Chen Y."/>
            <person name="Shah S."/>
            <person name="Dougan E. K."/>
            <person name="Thang M."/>
            <person name="Chan C."/>
        </authorList>
    </citation>
    <scope>NUCLEOTIDE SEQUENCE</scope>
</reference>
<dbReference type="PANTHER" id="PTHR10603">
    <property type="entry name" value="FRAGILE X MENTAL RETARDATION SYNDROME-RELATED PROTEIN"/>
    <property type="match status" value="1"/>
</dbReference>
<gene>
    <name evidence="3" type="ORF">EVOR1521_LOCUS2384</name>
</gene>
<organism evidence="3 4">
    <name type="scientific">Effrenium voratum</name>
    <dbReference type="NCBI Taxonomy" id="2562239"/>
    <lineage>
        <taxon>Eukaryota</taxon>
        <taxon>Sar</taxon>
        <taxon>Alveolata</taxon>
        <taxon>Dinophyceae</taxon>
        <taxon>Suessiales</taxon>
        <taxon>Symbiodiniaceae</taxon>
        <taxon>Effrenium</taxon>
    </lineage>
</organism>
<evidence type="ECO:0000256" key="1">
    <source>
        <dbReference type="PROSITE-ProRule" id="PRU00117"/>
    </source>
</evidence>
<dbReference type="PROSITE" id="PS50084">
    <property type="entry name" value="KH_TYPE_1"/>
    <property type="match status" value="1"/>
</dbReference>